<feature type="domain" description="Gp5/Type VI secretion system Vgr protein OB-fold" evidence="4">
    <location>
        <begin position="377"/>
        <end position="444"/>
    </location>
</feature>
<dbReference type="OrthoDB" id="5482463at2"/>
<dbReference type="NCBIfam" id="TIGR01646">
    <property type="entry name" value="vgr_GE"/>
    <property type="match status" value="1"/>
</dbReference>
<comment type="similarity">
    <text evidence="2">Belongs to the VgrG protein family.</text>
</comment>
<dbReference type="GO" id="GO:0005576">
    <property type="term" value="C:extracellular region"/>
    <property type="evidence" value="ECO:0007669"/>
    <property type="project" value="UniProtKB-SubCell"/>
</dbReference>
<dbReference type="SUPFAM" id="SSF69349">
    <property type="entry name" value="Phage fibre proteins"/>
    <property type="match status" value="1"/>
</dbReference>
<dbReference type="Proteomes" id="UP000019678">
    <property type="component" value="Unassembled WGS sequence"/>
</dbReference>
<evidence type="ECO:0000256" key="1">
    <source>
        <dbReference type="ARBA" id="ARBA00004613"/>
    </source>
</evidence>
<reference evidence="6 7" key="1">
    <citation type="submission" date="2013-05" db="EMBL/GenBank/DDBJ databases">
        <title>Genome assembly of Chondromyces apiculatus DSM 436.</title>
        <authorList>
            <person name="Sharma G."/>
            <person name="Khatri I."/>
            <person name="Kaur C."/>
            <person name="Mayilraj S."/>
            <person name="Subramanian S."/>
        </authorList>
    </citation>
    <scope>NUCLEOTIDE SEQUENCE [LARGE SCALE GENOMIC DNA]</scope>
    <source>
        <strain evidence="6 7">DSM 436</strain>
    </source>
</reference>
<evidence type="ECO:0000313" key="6">
    <source>
        <dbReference type="EMBL" id="EYF02876.1"/>
    </source>
</evidence>
<keyword evidence="7" id="KW-1185">Reference proteome</keyword>
<protein>
    <submittedName>
        <fullName evidence="6">VgrG protein</fullName>
    </submittedName>
</protein>
<dbReference type="InterPro" id="IPR006533">
    <property type="entry name" value="T6SS_Vgr_RhsGE"/>
</dbReference>
<dbReference type="STRING" id="1192034.CAP_6456"/>
<dbReference type="Pfam" id="PF05954">
    <property type="entry name" value="Phage_GPD"/>
    <property type="match status" value="1"/>
</dbReference>
<organism evidence="6 7">
    <name type="scientific">Chondromyces apiculatus DSM 436</name>
    <dbReference type="NCBI Taxonomy" id="1192034"/>
    <lineage>
        <taxon>Bacteria</taxon>
        <taxon>Pseudomonadati</taxon>
        <taxon>Myxococcota</taxon>
        <taxon>Polyangia</taxon>
        <taxon>Polyangiales</taxon>
        <taxon>Polyangiaceae</taxon>
        <taxon>Chondromyces</taxon>
    </lineage>
</organism>
<dbReference type="eggNOG" id="COG3501">
    <property type="taxonomic scope" value="Bacteria"/>
</dbReference>
<dbReference type="AlphaFoldDB" id="A0A017T2T3"/>
<dbReference type="Gene3D" id="2.30.110.50">
    <property type="match status" value="1"/>
</dbReference>
<dbReference type="InterPro" id="IPR017847">
    <property type="entry name" value="T6SS_RhsGE_Vgr_subset"/>
</dbReference>
<dbReference type="RefSeq" id="WP_044246964.1">
    <property type="nucleotide sequence ID" value="NZ_ASRX01000054.1"/>
</dbReference>
<dbReference type="Gene3D" id="2.40.50.230">
    <property type="entry name" value="Gp5 N-terminal domain"/>
    <property type="match status" value="1"/>
</dbReference>
<keyword evidence="3" id="KW-0964">Secreted</keyword>
<dbReference type="PANTHER" id="PTHR32305">
    <property type="match status" value="1"/>
</dbReference>
<dbReference type="PANTHER" id="PTHR32305:SF15">
    <property type="entry name" value="PROTEIN RHSA-RELATED"/>
    <property type="match status" value="1"/>
</dbReference>
<dbReference type="NCBIfam" id="TIGR03361">
    <property type="entry name" value="VI_Rhs_Vgr"/>
    <property type="match status" value="1"/>
</dbReference>
<dbReference type="InterPro" id="IPR050708">
    <property type="entry name" value="T6SS_VgrG/RHS"/>
</dbReference>
<dbReference type="Gene3D" id="3.55.50.10">
    <property type="entry name" value="Baseplate protein-like domains"/>
    <property type="match status" value="1"/>
</dbReference>
<accession>A0A017T2T3</accession>
<evidence type="ECO:0000256" key="2">
    <source>
        <dbReference type="ARBA" id="ARBA00005558"/>
    </source>
</evidence>
<evidence type="ECO:0000256" key="3">
    <source>
        <dbReference type="ARBA" id="ARBA00022525"/>
    </source>
</evidence>
<dbReference type="FunFam" id="3.55.50.10:FF:000001">
    <property type="entry name" value="Actin cross-linking toxin VgrG1"/>
    <property type="match status" value="1"/>
</dbReference>
<gene>
    <name evidence="6" type="ORF">CAP_6456</name>
</gene>
<evidence type="ECO:0000259" key="5">
    <source>
        <dbReference type="Pfam" id="PF22178"/>
    </source>
</evidence>
<proteinExistence type="inferred from homology"/>
<comment type="caution">
    <text evidence="6">The sequence shown here is derived from an EMBL/GenBank/DDBJ whole genome shotgun (WGS) entry which is preliminary data.</text>
</comment>
<dbReference type="InterPro" id="IPR006531">
    <property type="entry name" value="Gp5/Vgr_OB"/>
</dbReference>
<dbReference type="InterPro" id="IPR054030">
    <property type="entry name" value="Gp5_Vgr_C"/>
</dbReference>
<dbReference type="Pfam" id="PF04717">
    <property type="entry name" value="Phage_base_V"/>
    <property type="match status" value="1"/>
</dbReference>
<evidence type="ECO:0000313" key="7">
    <source>
        <dbReference type="Proteomes" id="UP000019678"/>
    </source>
</evidence>
<dbReference type="InterPro" id="IPR037026">
    <property type="entry name" value="Vgr_OB-fold_dom_sf"/>
</dbReference>
<dbReference type="Pfam" id="PF22178">
    <property type="entry name" value="Gp5_trimer_C"/>
    <property type="match status" value="1"/>
</dbReference>
<comment type="subcellular location">
    <subcellularLocation>
        <location evidence="1">Secreted</location>
    </subcellularLocation>
</comment>
<sequence>MPYAQDNTILAIATPLGANEVYLISLRGEERVSGLFRFDLDLASPERALDFAALVGQGVTVTIRLSAGGARVLHGVVTRLRQAGRVHAGGGEPQTIYRAEVHPWLWFLTRTTDSRIFQEKSVPDIVKQVFDDLGFADYKDGCTGSYQPREYCVQYQETAFDFVSRLLEEEGIYYYFTHEDGKHTLVLADDSGGSLPCPDLAEVRYVSAAESSTRDEDVMTECELTQEVVAGAWAATDYNFQTPETSLLSEAAGEDPKLALFEYPGGYPDKGAGDAIAPKRIEAEEAVQKRLVGASFCRAFIPGHTFKLTLHDRDDANAEYLLLGVVHTADNDDYQNTFEALPKEKAYRPPRLTPKPSIPGAQTAVVVGKGGEEMWVDEHGRIKVQFHWDRYGQKDENSSCWIRVAQGWAGQGWGIWFLPRIGQEVVVAFLGGDPDRPLVTGAVYNATQTLPYGLPGEQTKSTILSRSSKEGSAGNELRFEDKKDSEELYMHAQKDMSVEVENDWTIAVKHDQSITIDNDQTLAVGNDRTVTVAQNQTTTVEEGDYSLTVSKGNRTVDVSKGNEAHSVKGTRDVSVEGAETHANKANFTHDVKGNYVLKVKGNLVIEAKSVTIKSEKAMTLKSGDALKGEAAKDITLKGGGKVTIKGSEVKAN</sequence>
<feature type="domain" description="Gp5/Type VI secretion system Vgr C-terminal trimerisation" evidence="5">
    <location>
        <begin position="461"/>
        <end position="575"/>
    </location>
</feature>
<dbReference type="EMBL" id="ASRX01000054">
    <property type="protein sequence ID" value="EYF02876.1"/>
    <property type="molecule type" value="Genomic_DNA"/>
</dbReference>
<evidence type="ECO:0000259" key="4">
    <source>
        <dbReference type="Pfam" id="PF04717"/>
    </source>
</evidence>
<dbReference type="SUPFAM" id="SSF69279">
    <property type="entry name" value="Phage tail proteins"/>
    <property type="match status" value="2"/>
</dbReference>
<dbReference type="Gene3D" id="4.10.220.110">
    <property type="match status" value="1"/>
</dbReference>
<dbReference type="SUPFAM" id="SSF69255">
    <property type="entry name" value="gp5 N-terminal domain-like"/>
    <property type="match status" value="1"/>
</dbReference>
<name>A0A017T2T3_9BACT</name>